<dbReference type="GO" id="GO:0008107">
    <property type="term" value="F:galactoside 2-alpha-L-fucosyltransferase activity"/>
    <property type="evidence" value="ECO:0007669"/>
    <property type="project" value="InterPro"/>
</dbReference>
<keyword evidence="1" id="KW-0328">Glycosyltransferase</keyword>
<name>A0A7L7KQ14_9MOLU</name>
<sequence>MKIIVFKGGFGNQLFQYCFYLYLKNETSDEIIPDFSFYSKNYGISKRDPIIKQIDSDLDKEYSLTSERRLIHPTHSNKLNIGIKLILRLLCNKIYFERFSIIDINYKKYYIFEGYFQNLKYVESVKNKIEEKIANSKISNDVYQLTKKYDPEKYALICVRLGDYKKIANNRLFGNISNSYYRNSIDKLIDYQADLKFIIISSNPIEAKKMLGDNDNLVLLPELNMLNEINTIEFMRHFKYYIIPNSTFHWWGAYLSHFNEDSRVCIPSKWYANHKKAYIYPEHWIKIERGKNDE</sequence>
<dbReference type="EMBL" id="CP048914">
    <property type="protein sequence ID" value="QMS84529.1"/>
    <property type="molecule type" value="Genomic_DNA"/>
</dbReference>
<dbReference type="GO" id="GO:0005975">
    <property type="term" value="P:carbohydrate metabolic process"/>
    <property type="evidence" value="ECO:0007669"/>
    <property type="project" value="InterPro"/>
</dbReference>
<keyword evidence="2" id="KW-0808">Transferase</keyword>
<dbReference type="PANTHER" id="PTHR11927:SF9">
    <property type="entry name" value="L-FUCOSYLTRANSFERASE"/>
    <property type="match status" value="1"/>
</dbReference>
<organism evidence="3 4">
    <name type="scientific">Candidatus Xianfuyuplasma coldseepsis</name>
    <dbReference type="NCBI Taxonomy" id="2782163"/>
    <lineage>
        <taxon>Bacteria</taxon>
        <taxon>Bacillati</taxon>
        <taxon>Mycoplasmatota</taxon>
        <taxon>Mollicutes</taxon>
        <taxon>Candidatus Izemoplasmatales</taxon>
        <taxon>Candidatus Izemoplasmataceae</taxon>
        <taxon>Candidatus Xianfuyuplasma</taxon>
    </lineage>
</organism>
<evidence type="ECO:0000256" key="2">
    <source>
        <dbReference type="ARBA" id="ARBA00022679"/>
    </source>
</evidence>
<dbReference type="PANTHER" id="PTHR11927">
    <property type="entry name" value="GALACTOSIDE 2-L-FUCOSYLTRANSFERASE"/>
    <property type="match status" value="1"/>
</dbReference>
<evidence type="ECO:0000313" key="4">
    <source>
        <dbReference type="Proteomes" id="UP000514720"/>
    </source>
</evidence>
<protein>
    <recommendedName>
        <fullName evidence="5">Alpha-1,2-fucosyltransferase</fullName>
    </recommendedName>
</protein>
<dbReference type="AlphaFoldDB" id="A0A7L7KQ14"/>
<reference evidence="3 4" key="1">
    <citation type="submission" date="2020-02" db="EMBL/GenBank/DDBJ databases">
        <authorList>
            <person name="Zheng R.K."/>
            <person name="Sun C.M."/>
        </authorList>
    </citation>
    <scope>NUCLEOTIDE SEQUENCE [LARGE SCALE GENOMIC DNA]</scope>
    <source>
        <strain evidence="4">zrk13</strain>
    </source>
</reference>
<proteinExistence type="predicted"/>
<keyword evidence="4" id="KW-1185">Reference proteome</keyword>
<accession>A0A7L7KQ14</accession>
<evidence type="ECO:0000256" key="1">
    <source>
        <dbReference type="ARBA" id="ARBA00022676"/>
    </source>
</evidence>
<dbReference type="Pfam" id="PF01531">
    <property type="entry name" value="Glyco_transf_11"/>
    <property type="match status" value="1"/>
</dbReference>
<gene>
    <name evidence="3" type="ORF">G4Z02_01795</name>
</gene>
<dbReference type="InterPro" id="IPR002516">
    <property type="entry name" value="Glyco_trans_11"/>
</dbReference>
<dbReference type="KEGG" id="xcl:G4Z02_01795"/>
<evidence type="ECO:0008006" key="5">
    <source>
        <dbReference type="Google" id="ProtNLM"/>
    </source>
</evidence>
<dbReference type="GO" id="GO:0016020">
    <property type="term" value="C:membrane"/>
    <property type="evidence" value="ECO:0007669"/>
    <property type="project" value="InterPro"/>
</dbReference>
<evidence type="ECO:0000313" key="3">
    <source>
        <dbReference type="EMBL" id="QMS84529.1"/>
    </source>
</evidence>
<dbReference type="Proteomes" id="UP000514720">
    <property type="component" value="Chromosome"/>
</dbReference>
<dbReference type="RefSeq" id="WP_258878144.1">
    <property type="nucleotide sequence ID" value="NZ_CP048914.1"/>
</dbReference>